<keyword evidence="2" id="KW-1185">Reference proteome</keyword>
<dbReference type="AlphaFoldDB" id="A0AAN5C6L4"/>
<dbReference type="EMBL" id="BTRK01000001">
    <property type="protein sequence ID" value="GMR31862.1"/>
    <property type="molecule type" value="Genomic_DNA"/>
</dbReference>
<sequence length="90" mass="9634">LSESMSAITQCTPYSSLNARSSLSSSPFIHSSFALLVISSSLLAILSSSRASSTSFSFSSTAFSAFSTRLLASQIVFHLHSRNSHSLIRE</sequence>
<evidence type="ECO:0000313" key="1">
    <source>
        <dbReference type="EMBL" id="GMR31862.1"/>
    </source>
</evidence>
<name>A0AAN5C6L4_9BILA</name>
<proteinExistence type="predicted"/>
<feature type="non-terminal residue" evidence="1">
    <location>
        <position position="1"/>
    </location>
</feature>
<reference evidence="2" key="1">
    <citation type="submission" date="2022-10" db="EMBL/GenBank/DDBJ databases">
        <title>Genome assembly of Pristionchus species.</title>
        <authorList>
            <person name="Yoshida K."/>
            <person name="Sommer R.J."/>
        </authorList>
    </citation>
    <scope>NUCLEOTIDE SEQUENCE [LARGE SCALE GENOMIC DNA]</scope>
    <source>
        <strain evidence="2">RS5460</strain>
    </source>
</reference>
<comment type="caution">
    <text evidence="1">The sequence shown here is derived from an EMBL/GenBank/DDBJ whole genome shotgun (WGS) entry which is preliminary data.</text>
</comment>
<accession>A0AAN5C6L4</accession>
<gene>
    <name evidence="1" type="ORF">PMAYCL1PPCAC_02057</name>
</gene>
<dbReference type="Proteomes" id="UP001328107">
    <property type="component" value="Unassembled WGS sequence"/>
</dbReference>
<protein>
    <submittedName>
        <fullName evidence="1">Uncharacterized protein</fullName>
    </submittedName>
</protein>
<organism evidence="1 2">
    <name type="scientific">Pristionchus mayeri</name>
    <dbReference type="NCBI Taxonomy" id="1317129"/>
    <lineage>
        <taxon>Eukaryota</taxon>
        <taxon>Metazoa</taxon>
        <taxon>Ecdysozoa</taxon>
        <taxon>Nematoda</taxon>
        <taxon>Chromadorea</taxon>
        <taxon>Rhabditida</taxon>
        <taxon>Rhabditina</taxon>
        <taxon>Diplogasteromorpha</taxon>
        <taxon>Diplogasteroidea</taxon>
        <taxon>Neodiplogasteridae</taxon>
        <taxon>Pristionchus</taxon>
    </lineage>
</organism>
<evidence type="ECO:0000313" key="2">
    <source>
        <dbReference type="Proteomes" id="UP001328107"/>
    </source>
</evidence>